<keyword evidence="2" id="KW-0436">Ligase</keyword>
<dbReference type="InterPro" id="IPR033705">
    <property type="entry name" value="Anticodon_Ia_Val"/>
</dbReference>
<proteinExistence type="predicted"/>
<keyword evidence="3" id="KW-0547">Nucleotide-binding</keyword>
<keyword evidence="6" id="KW-0030">Aminoacyl-tRNA synthetase</keyword>
<evidence type="ECO:0000256" key="5">
    <source>
        <dbReference type="ARBA" id="ARBA00022917"/>
    </source>
</evidence>
<dbReference type="InterPro" id="IPR019499">
    <property type="entry name" value="Val-tRNA_synth_tRNA-bd"/>
</dbReference>
<feature type="domain" description="Methionyl/Valyl/Leucyl/Isoleucyl-tRNA synthetase anticodon-binding" evidence="9">
    <location>
        <begin position="1"/>
        <end position="149"/>
    </location>
</feature>
<evidence type="ECO:0000259" key="9">
    <source>
        <dbReference type="Pfam" id="PF08264"/>
    </source>
</evidence>
<evidence type="ECO:0000256" key="6">
    <source>
        <dbReference type="ARBA" id="ARBA00023146"/>
    </source>
</evidence>
<evidence type="ECO:0000256" key="2">
    <source>
        <dbReference type="ARBA" id="ARBA00022598"/>
    </source>
</evidence>
<keyword evidence="4" id="KW-0067">ATP-binding</keyword>
<comment type="caution">
    <text evidence="11">The sequence shown here is derived from an EMBL/GenBank/DDBJ whole genome shotgun (WGS) entry which is preliminary data.</text>
</comment>
<evidence type="ECO:0000256" key="1">
    <source>
        <dbReference type="ARBA" id="ARBA00013169"/>
    </source>
</evidence>
<dbReference type="CDD" id="cd07962">
    <property type="entry name" value="Anticodon_Ia_Val"/>
    <property type="match status" value="1"/>
</dbReference>
<name>X0WCS8_9ZZZZ</name>
<dbReference type="Gene3D" id="1.10.730.10">
    <property type="entry name" value="Isoleucyl-tRNA Synthetase, Domain 1"/>
    <property type="match status" value="1"/>
</dbReference>
<dbReference type="InterPro" id="IPR013155">
    <property type="entry name" value="M/V/L/I-tRNA-synth_anticd-bd"/>
</dbReference>
<gene>
    <name evidence="11" type="ORF">S01H1_71393</name>
</gene>
<comment type="catalytic activity">
    <reaction evidence="8">
        <text>tRNA(Val) + L-valine + ATP = L-valyl-tRNA(Val) + AMP + diphosphate</text>
        <dbReference type="Rhea" id="RHEA:10704"/>
        <dbReference type="Rhea" id="RHEA-COMP:9672"/>
        <dbReference type="Rhea" id="RHEA-COMP:9708"/>
        <dbReference type="ChEBI" id="CHEBI:30616"/>
        <dbReference type="ChEBI" id="CHEBI:33019"/>
        <dbReference type="ChEBI" id="CHEBI:57762"/>
        <dbReference type="ChEBI" id="CHEBI:78442"/>
        <dbReference type="ChEBI" id="CHEBI:78537"/>
        <dbReference type="ChEBI" id="CHEBI:456215"/>
        <dbReference type="EC" id="6.1.1.9"/>
    </reaction>
</comment>
<protein>
    <recommendedName>
        <fullName evidence="1">valine--tRNA ligase</fullName>
        <ecNumber evidence="1">6.1.1.9</ecNumber>
    </recommendedName>
    <alternativeName>
        <fullName evidence="7">Valyl-tRNA synthetase</fullName>
    </alternativeName>
</protein>
<evidence type="ECO:0000259" key="10">
    <source>
        <dbReference type="Pfam" id="PF10458"/>
    </source>
</evidence>
<evidence type="ECO:0000256" key="7">
    <source>
        <dbReference type="ARBA" id="ARBA00029936"/>
    </source>
</evidence>
<dbReference type="AlphaFoldDB" id="X0WCS8"/>
<dbReference type="EC" id="6.1.1.9" evidence="1"/>
<dbReference type="PANTHER" id="PTHR11946:SF93">
    <property type="entry name" value="VALINE--TRNA LIGASE, CHLOROPLASTIC_MITOCHONDRIAL 2"/>
    <property type="match status" value="1"/>
</dbReference>
<dbReference type="InterPro" id="IPR009080">
    <property type="entry name" value="tRNAsynth_Ia_anticodon-bd"/>
</dbReference>
<reference evidence="11" key="1">
    <citation type="journal article" date="2014" name="Front. Microbiol.">
        <title>High frequency of phylogenetically diverse reductive dehalogenase-homologous genes in deep subseafloor sedimentary metagenomes.</title>
        <authorList>
            <person name="Kawai M."/>
            <person name="Futagami T."/>
            <person name="Toyoda A."/>
            <person name="Takaki Y."/>
            <person name="Nishi S."/>
            <person name="Hori S."/>
            <person name="Arai W."/>
            <person name="Tsubouchi T."/>
            <person name="Morono Y."/>
            <person name="Uchiyama I."/>
            <person name="Ito T."/>
            <person name="Fujiyama A."/>
            <person name="Inagaki F."/>
            <person name="Takami H."/>
        </authorList>
    </citation>
    <scope>NUCLEOTIDE SEQUENCE</scope>
    <source>
        <strain evidence="11">Expedition CK06-06</strain>
    </source>
</reference>
<accession>X0WCS8</accession>
<keyword evidence="5" id="KW-0648">Protein biosynthesis</keyword>
<dbReference type="SUPFAM" id="SSF47323">
    <property type="entry name" value="Anticodon-binding domain of a subclass of class I aminoacyl-tRNA synthetases"/>
    <property type="match status" value="1"/>
</dbReference>
<dbReference type="Gene3D" id="1.10.287.380">
    <property type="entry name" value="Valyl-tRNA synthetase, C-terminal domain"/>
    <property type="match status" value="1"/>
</dbReference>
<feature type="non-terminal residue" evidence="11">
    <location>
        <position position="1"/>
    </location>
</feature>
<evidence type="ECO:0000256" key="3">
    <source>
        <dbReference type="ARBA" id="ARBA00022741"/>
    </source>
</evidence>
<dbReference type="GO" id="GO:0004832">
    <property type="term" value="F:valine-tRNA ligase activity"/>
    <property type="evidence" value="ECO:0007669"/>
    <property type="project" value="UniProtKB-EC"/>
</dbReference>
<dbReference type="Pfam" id="PF08264">
    <property type="entry name" value="Anticodon_1"/>
    <property type="match status" value="1"/>
</dbReference>
<dbReference type="GO" id="GO:0006438">
    <property type="term" value="P:valyl-tRNA aminoacylation"/>
    <property type="evidence" value="ECO:0007669"/>
    <property type="project" value="InterPro"/>
</dbReference>
<dbReference type="InterPro" id="IPR002303">
    <property type="entry name" value="Valyl-tRNA_ligase"/>
</dbReference>
<sequence length="245" mass="27921">KVIARITEQLYVYNPSAAIGAAREFFWSELCDWYLEFIKPRFKDEQSAPVARSVLSLAIDQVLRLFHPFVPFITEVLWERLHIQCPVRGLDQPIASSELLISAEWPKLQPDWIDEQVEADFALIQEVIRSIRDLRSRYQIPPSKDIDALIKADGDSADVLLRQKNLILHLGGIDSLNISPHVKRPATAAIQVVGDLEIYVLGVIDPDQEKQRLKKQKEKLLIDATKAESNLNNEKFLNRAPSHVV</sequence>
<dbReference type="GO" id="GO:0005829">
    <property type="term" value="C:cytosol"/>
    <property type="evidence" value="ECO:0007669"/>
    <property type="project" value="TreeGrafter"/>
</dbReference>
<dbReference type="PANTHER" id="PTHR11946">
    <property type="entry name" value="VALYL-TRNA SYNTHETASES"/>
    <property type="match status" value="1"/>
</dbReference>
<dbReference type="Pfam" id="PF10458">
    <property type="entry name" value="Val_tRNA-synt_C"/>
    <property type="match status" value="1"/>
</dbReference>
<organism evidence="11">
    <name type="scientific">marine sediment metagenome</name>
    <dbReference type="NCBI Taxonomy" id="412755"/>
    <lineage>
        <taxon>unclassified sequences</taxon>
        <taxon>metagenomes</taxon>
        <taxon>ecological metagenomes</taxon>
    </lineage>
</organism>
<evidence type="ECO:0000256" key="4">
    <source>
        <dbReference type="ARBA" id="ARBA00022840"/>
    </source>
</evidence>
<feature type="domain" description="Valyl-tRNA synthetase tRNA-binding arm" evidence="10">
    <location>
        <begin position="207"/>
        <end position="245"/>
    </location>
</feature>
<dbReference type="GO" id="GO:0005524">
    <property type="term" value="F:ATP binding"/>
    <property type="evidence" value="ECO:0007669"/>
    <property type="project" value="UniProtKB-KW"/>
</dbReference>
<evidence type="ECO:0000313" key="11">
    <source>
        <dbReference type="EMBL" id="GAG28440.1"/>
    </source>
</evidence>
<feature type="non-terminal residue" evidence="11">
    <location>
        <position position="245"/>
    </location>
</feature>
<evidence type="ECO:0000256" key="8">
    <source>
        <dbReference type="ARBA" id="ARBA00047552"/>
    </source>
</evidence>
<dbReference type="EMBL" id="BARS01047537">
    <property type="protein sequence ID" value="GAG28440.1"/>
    <property type="molecule type" value="Genomic_DNA"/>
</dbReference>
<dbReference type="InterPro" id="IPR037118">
    <property type="entry name" value="Val-tRNA_synth_C_sf"/>
</dbReference>